<dbReference type="GO" id="GO:0050660">
    <property type="term" value="F:flavin adenine dinucleotide binding"/>
    <property type="evidence" value="ECO:0007669"/>
    <property type="project" value="InterPro"/>
</dbReference>
<comment type="cofactor">
    <cofactor evidence="1">
        <name>FAD</name>
        <dbReference type="ChEBI" id="CHEBI:57692"/>
    </cofactor>
</comment>
<evidence type="ECO:0000313" key="9">
    <source>
        <dbReference type="Proteomes" id="UP000515811"/>
    </source>
</evidence>
<dbReference type="SUPFAM" id="SSF47203">
    <property type="entry name" value="Acyl-CoA dehydrogenase C-terminal domain-like"/>
    <property type="match status" value="1"/>
</dbReference>
<dbReference type="InterPro" id="IPR013786">
    <property type="entry name" value="AcylCoA_DH/ox_N"/>
</dbReference>
<dbReference type="Gene3D" id="1.20.140.10">
    <property type="entry name" value="Butyryl-CoA Dehydrogenase, subunit A, domain 3"/>
    <property type="match status" value="1"/>
</dbReference>
<dbReference type="Pfam" id="PF00441">
    <property type="entry name" value="Acyl-CoA_dh_1"/>
    <property type="match status" value="1"/>
</dbReference>
<keyword evidence="9" id="KW-1185">Reference proteome</keyword>
<sequence length="350" mass="37009">MDFALNDEQQMLQESARRFFADHHPLARARKALPFSAPEQQRLWADMAGMGWMALLAPESMDGLGLGLTEACLVAEAAGGQLLNLPWASSAVLVPLWVKAAGKNAPEALQSLLSGILAGERAVHCVDAGDRLWNFAAQCTDTVVVRGLNDASQPLQVAIVPAAPAPAPAPAPAAGLDPTLRQELPPRAANALDWLDLGAIDEKDREHARSAWRLMQCAELVGVAQAALLLGAGYAAERVQFGKPIGSYQAIKHQLANAWMAVDNARLALWYATAALDGGLPDASFACAAAEFTAIEGAQLTTRTVIQVHGGMGFTWEHDAHLFLKRAQLLAIRLGGASGALSRVEALALA</sequence>
<evidence type="ECO:0000256" key="2">
    <source>
        <dbReference type="ARBA" id="ARBA00009347"/>
    </source>
</evidence>
<keyword evidence="5" id="KW-0560">Oxidoreductase</keyword>
<keyword evidence="3" id="KW-0285">Flavoprotein</keyword>
<dbReference type="InterPro" id="IPR009100">
    <property type="entry name" value="AcylCoA_DH/oxidase_NM_dom_sf"/>
</dbReference>
<dbReference type="InterPro" id="IPR036250">
    <property type="entry name" value="AcylCo_DH-like_C"/>
</dbReference>
<evidence type="ECO:0000256" key="3">
    <source>
        <dbReference type="ARBA" id="ARBA00022630"/>
    </source>
</evidence>
<evidence type="ECO:0000259" key="6">
    <source>
        <dbReference type="Pfam" id="PF00441"/>
    </source>
</evidence>
<evidence type="ECO:0000256" key="1">
    <source>
        <dbReference type="ARBA" id="ARBA00001974"/>
    </source>
</evidence>
<dbReference type="Proteomes" id="UP000515811">
    <property type="component" value="Chromosome"/>
</dbReference>
<dbReference type="PANTHER" id="PTHR43884">
    <property type="entry name" value="ACYL-COA DEHYDROGENASE"/>
    <property type="match status" value="1"/>
</dbReference>
<dbReference type="AlphaFoldDB" id="A0A7G9RML8"/>
<name>A0A7G9RML8_9BURK</name>
<dbReference type="InterPro" id="IPR009075">
    <property type="entry name" value="AcylCo_DH/oxidase_C"/>
</dbReference>
<dbReference type="SUPFAM" id="SSF56645">
    <property type="entry name" value="Acyl-CoA dehydrogenase NM domain-like"/>
    <property type="match status" value="1"/>
</dbReference>
<dbReference type="EMBL" id="CP060714">
    <property type="protein sequence ID" value="QNN56843.1"/>
    <property type="molecule type" value="Genomic_DNA"/>
</dbReference>
<comment type="similarity">
    <text evidence="2">Belongs to the acyl-CoA dehydrogenase family.</text>
</comment>
<dbReference type="GO" id="GO:0003995">
    <property type="term" value="F:acyl-CoA dehydrogenase activity"/>
    <property type="evidence" value="ECO:0007669"/>
    <property type="project" value="TreeGrafter"/>
</dbReference>
<evidence type="ECO:0000256" key="5">
    <source>
        <dbReference type="ARBA" id="ARBA00023002"/>
    </source>
</evidence>
<feature type="domain" description="Acyl-CoA dehydrogenase/oxidase C-terminal" evidence="6">
    <location>
        <begin position="213"/>
        <end position="335"/>
    </location>
</feature>
<organism evidence="8 9">
    <name type="scientific">Diaphorobacter ruginosibacter</name>
    <dbReference type="NCBI Taxonomy" id="1715720"/>
    <lineage>
        <taxon>Bacteria</taxon>
        <taxon>Pseudomonadati</taxon>
        <taxon>Pseudomonadota</taxon>
        <taxon>Betaproteobacteria</taxon>
        <taxon>Burkholderiales</taxon>
        <taxon>Comamonadaceae</taxon>
        <taxon>Diaphorobacter</taxon>
    </lineage>
</organism>
<evidence type="ECO:0000256" key="4">
    <source>
        <dbReference type="ARBA" id="ARBA00022827"/>
    </source>
</evidence>
<reference evidence="8 9" key="1">
    <citation type="submission" date="2020-08" db="EMBL/GenBank/DDBJ databases">
        <title>Genome sequence of Diaphorobacter ruginosibacter DSM 27467T.</title>
        <authorList>
            <person name="Hyun D.-W."/>
            <person name="Bae J.-W."/>
        </authorList>
    </citation>
    <scope>NUCLEOTIDE SEQUENCE [LARGE SCALE GENOMIC DNA]</scope>
    <source>
        <strain evidence="8 9">DSM 27467</strain>
    </source>
</reference>
<protein>
    <submittedName>
        <fullName evidence="8">Acyl-CoA/acyl-ACP dehydrogenase</fullName>
    </submittedName>
</protein>
<feature type="domain" description="Acyl-CoA dehydrogenase/oxidase N-terminal" evidence="7">
    <location>
        <begin position="6"/>
        <end position="80"/>
    </location>
</feature>
<dbReference type="Pfam" id="PF02771">
    <property type="entry name" value="Acyl-CoA_dh_N"/>
    <property type="match status" value="1"/>
</dbReference>
<proteinExistence type="inferred from homology"/>
<dbReference type="RefSeq" id="WP_187597109.1">
    <property type="nucleotide sequence ID" value="NZ_CP060714.1"/>
</dbReference>
<evidence type="ECO:0000313" key="8">
    <source>
        <dbReference type="EMBL" id="QNN56843.1"/>
    </source>
</evidence>
<dbReference type="Gene3D" id="1.10.540.10">
    <property type="entry name" value="Acyl-CoA dehydrogenase/oxidase, N-terminal domain"/>
    <property type="match status" value="1"/>
</dbReference>
<dbReference type="KEGG" id="drg:H9K76_20460"/>
<evidence type="ECO:0000259" key="7">
    <source>
        <dbReference type="Pfam" id="PF02771"/>
    </source>
</evidence>
<gene>
    <name evidence="8" type="ORF">H9K76_20460</name>
</gene>
<dbReference type="PANTHER" id="PTHR43884:SF20">
    <property type="entry name" value="ACYL-COA DEHYDROGENASE FADE28"/>
    <property type="match status" value="1"/>
</dbReference>
<accession>A0A7G9RML8</accession>
<dbReference type="InterPro" id="IPR037069">
    <property type="entry name" value="AcylCoA_DH/ox_N_sf"/>
</dbReference>
<keyword evidence="4" id="KW-0274">FAD</keyword>